<dbReference type="AlphaFoldDB" id="A0AAD9Z4B9"/>
<feature type="compositionally biased region" description="Polar residues" evidence="1">
    <location>
        <begin position="75"/>
        <end position="96"/>
    </location>
</feature>
<feature type="compositionally biased region" description="Polar residues" evidence="1">
    <location>
        <begin position="134"/>
        <end position="155"/>
    </location>
</feature>
<proteinExistence type="predicted"/>
<accession>A0AAD9Z4B9</accession>
<evidence type="ECO:0000313" key="3">
    <source>
        <dbReference type="Proteomes" id="UP001276659"/>
    </source>
</evidence>
<keyword evidence="3" id="KW-1185">Reference proteome</keyword>
<evidence type="ECO:0000313" key="2">
    <source>
        <dbReference type="EMBL" id="KAK3169223.1"/>
    </source>
</evidence>
<reference evidence="2" key="1">
    <citation type="submission" date="2022-11" db="EMBL/GenBank/DDBJ databases">
        <title>Chromosomal genome sequence assembly and mating type (MAT) locus characterization of the leprose asexual lichenized fungus Lepraria neglecta (Nyl.) Erichsen.</title>
        <authorList>
            <person name="Allen J.L."/>
            <person name="Pfeffer B."/>
        </authorList>
    </citation>
    <scope>NUCLEOTIDE SEQUENCE</scope>
    <source>
        <strain evidence="2">Allen 5258</strain>
    </source>
</reference>
<sequence>MAELALQDRNGSVRKAKVHKTREFLVKDLRAPSAGEQRRIEDEPTPDQDSDFDDDNWDGVWGESDLDTIDGSYYGQDQGNAVTAPTQNVPQEQPAQDNLVLELFGSDVDESANGPAQQLQDYLQERVGHCAPALNQSSNNPTQSETPNSHGQQPRENLGIYGAYFGQEVDRDVPQTNREGEEQGDSAEAGNDAPYDLEGFTDGRNDCGVPAVEWSPSPQFRPEMHAPALDNGPSDKGQPSTSRRAGIPGHFKSSHSGIADELHEHRKRTREEMGEAEGFLGEEVDADARKKKRRRTEQNMEQPIIQSKLRPARLRRQQDIRTAQESQQQQRLGEVLAQQVADVIANARDDGIACAELADLANIERAL</sequence>
<name>A0AAD9Z4B9_9LECA</name>
<feature type="compositionally biased region" description="Basic and acidic residues" evidence="1">
    <location>
        <begin position="27"/>
        <end position="42"/>
    </location>
</feature>
<feature type="region of interest" description="Disordered" evidence="1">
    <location>
        <begin position="27"/>
        <end position="330"/>
    </location>
</feature>
<feature type="compositionally biased region" description="Basic and acidic residues" evidence="1">
    <location>
        <begin position="168"/>
        <end position="181"/>
    </location>
</feature>
<evidence type="ECO:0000256" key="1">
    <source>
        <dbReference type="SAM" id="MobiDB-lite"/>
    </source>
</evidence>
<gene>
    <name evidence="2" type="ORF">OEA41_008606</name>
</gene>
<dbReference type="Proteomes" id="UP001276659">
    <property type="component" value="Unassembled WGS sequence"/>
</dbReference>
<organism evidence="2 3">
    <name type="scientific">Lepraria neglecta</name>
    <dbReference type="NCBI Taxonomy" id="209136"/>
    <lineage>
        <taxon>Eukaryota</taxon>
        <taxon>Fungi</taxon>
        <taxon>Dikarya</taxon>
        <taxon>Ascomycota</taxon>
        <taxon>Pezizomycotina</taxon>
        <taxon>Lecanoromycetes</taxon>
        <taxon>OSLEUM clade</taxon>
        <taxon>Lecanoromycetidae</taxon>
        <taxon>Lecanorales</taxon>
        <taxon>Lecanorineae</taxon>
        <taxon>Stereocaulaceae</taxon>
        <taxon>Lepraria</taxon>
    </lineage>
</organism>
<feature type="compositionally biased region" description="Basic and acidic residues" evidence="1">
    <location>
        <begin position="258"/>
        <end position="273"/>
    </location>
</feature>
<comment type="caution">
    <text evidence="2">The sequence shown here is derived from an EMBL/GenBank/DDBJ whole genome shotgun (WGS) entry which is preliminary data.</text>
</comment>
<protein>
    <submittedName>
        <fullName evidence="2">Uncharacterized protein</fullName>
    </submittedName>
</protein>
<feature type="compositionally biased region" description="Polar residues" evidence="1">
    <location>
        <begin position="320"/>
        <end position="330"/>
    </location>
</feature>
<feature type="compositionally biased region" description="Acidic residues" evidence="1">
    <location>
        <begin position="43"/>
        <end position="57"/>
    </location>
</feature>
<dbReference type="EMBL" id="JASNWA010000009">
    <property type="protein sequence ID" value="KAK3169223.1"/>
    <property type="molecule type" value="Genomic_DNA"/>
</dbReference>